<proteinExistence type="predicted"/>
<accession>A0AAD5PHW4</accession>
<evidence type="ECO:0000313" key="3">
    <source>
        <dbReference type="Proteomes" id="UP001209540"/>
    </source>
</evidence>
<evidence type="ECO:0000259" key="1">
    <source>
        <dbReference type="PROSITE" id="PS50181"/>
    </source>
</evidence>
<feature type="domain" description="F-box" evidence="1">
    <location>
        <begin position="2"/>
        <end position="50"/>
    </location>
</feature>
<dbReference type="AlphaFoldDB" id="A0AAD5PHW4"/>
<dbReference type="EMBL" id="JAIXMP010000005">
    <property type="protein sequence ID" value="KAI9272911.1"/>
    <property type="molecule type" value="Genomic_DNA"/>
</dbReference>
<gene>
    <name evidence="2" type="ORF">BDA99DRAFT_533746</name>
</gene>
<dbReference type="Pfam" id="PF12937">
    <property type="entry name" value="F-box-like"/>
    <property type="match status" value="1"/>
</dbReference>
<protein>
    <recommendedName>
        <fullName evidence="1">F-box domain-containing protein</fullName>
    </recommendedName>
</protein>
<reference evidence="2" key="2">
    <citation type="submission" date="2023-02" db="EMBL/GenBank/DDBJ databases">
        <authorList>
            <consortium name="DOE Joint Genome Institute"/>
            <person name="Mondo S.J."/>
            <person name="Chang Y."/>
            <person name="Wang Y."/>
            <person name="Ahrendt S."/>
            <person name="Andreopoulos W."/>
            <person name="Barry K."/>
            <person name="Beard J."/>
            <person name="Benny G.L."/>
            <person name="Blankenship S."/>
            <person name="Bonito G."/>
            <person name="Cuomo C."/>
            <person name="Desiro A."/>
            <person name="Gervers K.A."/>
            <person name="Hundley H."/>
            <person name="Kuo A."/>
            <person name="LaButti K."/>
            <person name="Lang B.F."/>
            <person name="Lipzen A."/>
            <person name="O'Donnell K."/>
            <person name="Pangilinan J."/>
            <person name="Reynolds N."/>
            <person name="Sandor L."/>
            <person name="Smith M.W."/>
            <person name="Tsang A."/>
            <person name="Grigoriev I.V."/>
            <person name="Stajich J.E."/>
            <person name="Spatafora J.W."/>
        </authorList>
    </citation>
    <scope>NUCLEOTIDE SEQUENCE</scope>
    <source>
        <strain evidence="2">RSA 2281</strain>
    </source>
</reference>
<evidence type="ECO:0000313" key="2">
    <source>
        <dbReference type="EMBL" id="KAI9272911.1"/>
    </source>
</evidence>
<keyword evidence="3" id="KW-1185">Reference proteome</keyword>
<sequence>MPNLTLCLPEEMFSEIFKYIDQKDSVECKNVCQRWSKMAPKYTTTAWKEVQINSDSWRETNILVYFGHHIKKLNIESQQNANNILDQIAARNIDKLQILVILNKEISNNLISQEQEQNRNNNGTTGLIYLCLDNRFAFENHILPVLRRCPSLEFFTLSREGPDSIETSVTYINIIHQVCPLVRHLLWNSYEDHVTHEQYIEWYAQSKNKQPVTRNDNNDDEESVVRQLVFQGNVEVLNDADNIATNNCIEFMQRHDHLEQFEIYIMRSLQNEQDPNEIIPANPTRVIDSIGTHLRQLQKIAIHFDFITSDMNVSTPLSNIFERLENIQEVTLTGFLIEDQVLLVLASRLQHIEILHLDNGRLELQVENHPGQTTEGMIEFAENMRDTNKCSIKELRRRNFNIISDQVLNIFGQTITLMTLGISNNTHITDEGINDFINGNNDKSIKVFGCPSVTPDNPVHVNHQSLMF</sequence>
<comment type="caution">
    <text evidence="2">The sequence shown here is derived from an EMBL/GenBank/DDBJ whole genome shotgun (WGS) entry which is preliminary data.</text>
</comment>
<name>A0AAD5PHW4_9FUNG</name>
<dbReference type="Gene3D" id="3.80.10.10">
    <property type="entry name" value="Ribonuclease Inhibitor"/>
    <property type="match status" value="2"/>
</dbReference>
<dbReference type="InterPro" id="IPR001810">
    <property type="entry name" value="F-box_dom"/>
</dbReference>
<reference evidence="2" key="1">
    <citation type="journal article" date="2022" name="IScience">
        <title>Evolution of zygomycete secretomes and the origins of terrestrial fungal ecologies.</title>
        <authorList>
            <person name="Chang Y."/>
            <person name="Wang Y."/>
            <person name="Mondo S."/>
            <person name="Ahrendt S."/>
            <person name="Andreopoulos W."/>
            <person name="Barry K."/>
            <person name="Beard J."/>
            <person name="Benny G.L."/>
            <person name="Blankenship S."/>
            <person name="Bonito G."/>
            <person name="Cuomo C."/>
            <person name="Desiro A."/>
            <person name="Gervers K.A."/>
            <person name="Hundley H."/>
            <person name="Kuo A."/>
            <person name="LaButti K."/>
            <person name="Lang B.F."/>
            <person name="Lipzen A."/>
            <person name="O'Donnell K."/>
            <person name="Pangilinan J."/>
            <person name="Reynolds N."/>
            <person name="Sandor L."/>
            <person name="Smith M.E."/>
            <person name="Tsang A."/>
            <person name="Grigoriev I.V."/>
            <person name="Stajich J.E."/>
            <person name="Spatafora J.W."/>
        </authorList>
    </citation>
    <scope>NUCLEOTIDE SEQUENCE</scope>
    <source>
        <strain evidence="2">RSA 2281</strain>
    </source>
</reference>
<dbReference type="PROSITE" id="PS50181">
    <property type="entry name" value="FBOX"/>
    <property type="match status" value="1"/>
</dbReference>
<dbReference type="SUPFAM" id="SSF81383">
    <property type="entry name" value="F-box domain"/>
    <property type="match status" value="1"/>
</dbReference>
<dbReference type="InterPro" id="IPR032675">
    <property type="entry name" value="LRR_dom_sf"/>
</dbReference>
<organism evidence="2 3">
    <name type="scientific">Phascolomyces articulosus</name>
    <dbReference type="NCBI Taxonomy" id="60185"/>
    <lineage>
        <taxon>Eukaryota</taxon>
        <taxon>Fungi</taxon>
        <taxon>Fungi incertae sedis</taxon>
        <taxon>Mucoromycota</taxon>
        <taxon>Mucoromycotina</taxon>
        <taxon>Mucoromycetes</taxon>
        <taxon>Mucorales</taxon>
        <taxon>Lichtheimiaceae</taxon>
        <taxon>Phascolomyces</taxon>
    </lineage>
</organism>
<dbReference type="SUPFAM" id="SSF52047">
    <property type="entry name" value="RNI-like"/>
    <property type="match status" value="1"/>
</dbReference>
<dbReference type="Proteomes" id="UP001209540">
    <property type="component" value="Unassembled WGS sequence"/>
</dbReference>
<dbReference type="InterPro" id="IPR036047">
    <property type="entry name" value="F-box-like_dom_sf"/>
</dbReference>